<dbReference type="CDD" id="cd06170">
    <property type="entry name" value="LuxR_C_like"/>
    <property type="match status" value="1"/>
</dbReference>
<dbReference type="GO" id="GO:0016887">
    <property type="term" value="F:ATP hydrolysis activity"/>
    <property type="evidence" value="ECO:0007669"/>
    <property type="project" value="InterPro"/>
</dbReference>
<reference evidence="2" key="1">
    <citation type="submission" date="2016-03" db="EMBL/GenBank/DDBJ databases">
        <authorList>
            <person name="Ploux O."/>
        </authorList>
    </citation>
    <scope>NUCLEOTIDE SEQUENCE</scope>
    <source>
        <strain evidence="2">UC10</strain>
    </source>
</reference>
<dbReference type="PRINTS" id="PR00038">
    <property type="entry name" value="HTHLUXR"/>
</dbReference>
<evidence type="ECO:0000313" key="2">
    <source>
        <dbReference type="EMBL" id="SBS74081.1"/>
    </source>
</evidence>
<accession>A0A1Y5PD81</accession>
<organism evidence="2">
    <name type="scientific">uncultured Mycobacterium sp</name>
    <dbReference type="NCBI Taxonomy" id="171292"/>
    <lineage>
        <taxon>Bacteria</taxon>
        <taxon>Bacillati</taxon>
        <taxon>Actinomycetota</taxon>
        <taxon>Actinomycetes</taxon>
        <taxon>Mycobacteriales</taxon>
        <taxon>Mycobacteriaceae</taxon>
        <taxon>Mycobacterium</taxon>
        <taxon>environmental samples</taxon>
    </lineage>
</organism>
<dbReference type="GO" id="GO:0003677">
    <property type="term" value="F:DNA binding"/>
    <property type="evidence" value="ECO:0007669"/>
    <property type="project" value="InterPro"/>
</dbReference>
<dbReference type="InterPro" id="IPR011990">
    <property type="entry name" value="TPR-like_helical_dom_sf"/>
</dbReference>
<dbReference type="PROSITE" id="PS50043">
    <property type="entry name" value="HTH_LUXR_2"/>
    <property type="match status" value="1"/>
</dbReference>
<dbReference type="PANTHER" id="PTHR47691:SF3">
    <property type="entry name" value="HTH-TYPE TRANSCRIPTIONAL REGULATOR RV0890C-RELATED"/>
    <property type="match status" value="1"/>
</dbReference>
<dbReference type="SUPFAM" id="SSF52540">
    <property type="entry name" value="P-loop containing nucleoside triphosphate hydrolases"/>
    <property type="match status" value="1"/>
</dbReference>
<dbReference type="SUPFAM" id="SSF48452">
    <property type="entry name" value="TPR-like"/>
    <property type="match status" value="1"/>
</dbReference>
<dbReference type="InterPro" id="IPR027417">
    <property type="entry name" value="P-loop_NTPase"/>
</dbReference>
<dbReference type="Gene3D" id="1.10.10.10">
    <property type="entry name" value="Winged helix-like DNA-binding domain superfamily/Winged helix DNA-binding domain"/>
    <property type="match status" value="1"/>
</dbReference>
<sequence>MPATPKAFDVGSTILTATVVVAAVAAAEVSNMRSMKRSDGNLPADVTSFVGRRGELAVLRSQLAESRLVTLTGVGGVGKTRMAMRVAAESRRAFPDGAWFVDLAALEDATLLADTVACTLGMVDHTTRTPLSQLRHQLASKQMLIVLDNCEHISDACAGLVDEMLRGAPMMRFLVTSRHSLGVLGERIFTVPPLSTPRSEARLDTSSLDEFDSVALLRARACDSASDFDITEDNSALVARLCERLDGIPLAIELAAARLRTLPVGDVLDRLDRRFQLLSAGNRSALPRHQTLEALIDWSYALCSAKEQALWGRLSVFAGNVSLAAAEAVCAGDGLATDEIIDLVDGLVRKSILIVERAGEHMRYRLLETVREYGRDRLADTTESTRLQLAHLEYFQRLAERSFDEWCGPQQAAWLARLREEHANLRSAFERCIALGRTEQACAFAAALQWFWIAGGRLGEGRLWLGQALAAADGTEPSYARANALWVDAYLALLRGELAAARARLDEAEDIASKIDAPGLLGYIAQLRGMAALFDGELAEARSYYERGMASHEERDDHAGALAMLFQLAVVYLFTDEHDLATSLCEKSLRLSTRFGERWATSYASWALGVNKWSQGDYTGAADLAQEGLRVTLEFGDHLGIVHMIELRSWIAASDGRYAESARLLGAARTIWDNLGTSIQAFGIYLHNCETATETRLREALGEPVADALIAEGAALSIDQAVAEFVDTAETVDSSPPTPESPLTAREMEVAQLVARGLTNRDIAASLVLSSRTIDSHVQHILTKLDFHSRSQIAGWFASRH</sequence>
<dbReference type="Pfam" id="PF25872">
    <property type="entry name" value="HTH_77"/>
    <property type="match status" value="1"/>
</dbReference>
<name>A0A1Y5PD81_9MYCO</name>
<evidence type="ECO:0000259" key="1">
    <source>
        <dbReference type="PROSITE" id="PS50043"/>
    </source>
</evidence>
<dbReference type="InterPro" id="IPR016032">
    <property type="entry name" value="Sig_transdc_resp-reg_C-effctor"/>
</dbReference>
<gene>
    <name evidence="2" type="ORF">MHPYR_190019</name>
</gene>
<dbReference type="InterPro" id="IPR049945">
    <property type="entry name" value="AAA_22"/>
</dbReference>
<dbReference type="PRINTS" id="PR00364">
    <property type="entry name" value="DISEASERSIST"/>
</dbReference>
<dbReference type="EMBL" id="FLQS01000011">
    <property type="protein sequence ID" value="SBS74081.1"/>
    <property type="molecule type" value="Genomic_DNA"/>
</dbReference>
<proteinExistence type="predicted"/>
<dbReference type="Pfam" id="PF00196">
    <property type="entry name" value="GerE"/>
    <property type="match status" value="1"/>
</dbReference>
<dbReference type="GO" id="GO:0006355">
    <property type="term" value="P:regulation of DNA-templated transcription"/>
    <property type="evidence" value="ECO:0007669"/>
    <property type="project" value="InterPro"/>
</dbReference>
<dbReference type="Pfam" id="PF13401">
    <property type="entry name" value="AAA_22"/>
    <property type="match status" value="1"/>
</dbReference>
<dbReference type="SMART" id="SM00421">
    <property type="entry name" value="HTH_LUXR"/>
    <property type="match status" value="1"/>
</dbReference>
<feature type="domain" description="HTH luxR-type" evidence="1">
    <location>
        <begin position="736"/>
        <end position="801"/>
    </location>
</feature>
<dbReference type="Gene3D" id="3.40.50.300">
    <property type="entry name" value="P-loop containing nucleotide triphosphate hydrolases"/>
    <property type="match status" value="1"/>
</dbReference>
<dbReference type="InterPro" id="IPR058852">
    <property type="entry name" value="HTH_77"/>
</dbReference>
<dbReference type="PROSITE" id="PS00622">
    <property type="entry name" value="HTH_LUXR_1"/>
    <property type="match status" value="1"/>
</dbReference>
<dbReference type="InterPro" id="IPR036388">
    <property type="entry name" value="WH-like_DNA-bd_sf"/>
</dbReference>
<protein>
    <submittedName>
        <fullName evidence="2">Putative transcriptional regulator</fullName>
    </submittedName>
</protein>
<dbReference type="AlphaFoldDB" id="A0A1Y5PD81"/>
<dbReference type="SUPFAM" id="SSF46894">
    <property type="entry name" value="C-terminal effector domain of the bipartite response regulators"/>
    <property type="match status" value="1"/>
</dbReference>
<dbReference type="InterPro" id="IPR000792">
    <property type="entry name" value="Tscrpt_reg_LuxR_C"/>
</dbReference>
<dbReference type="PANTHER" id="PTHR47691">
    <property type="entry name" value="REGULATOR-RELATED"/>
    <property type="match status" value="1"/>
</dbReference>
<dbReference type="Gene3D" id="1.25.40.10">
    <property type="entry name" value="Tetratricopeptide repeat domain"/>
    <property type="match status" value="1"/>
</dbReference>